<evidence type="ECO:0000313" key="2">
    <source>
        <dbReference type="EMBL" id="KAG6697940.1"/>
    </source>
</evidence>
<evidence type="ECO:0000256" key="1">
    <source>
        <dbReference type="SAM" id="Phobius"/>
    </source>
</evidence>
<evidence type="ECO:0000313" key="3">
    <source>
        <dbReference type="Proteomes" id="UP000811246"/>
    </source>
</evidence>
<dbReference type="AlphaFoldDB" id="A0A922J853"/>
<reference evidence="2" key="1">
    <citation type="submission" date="2021-01" db="EMBL/GenBank/DDBJ databases">
        <authorList>
            <person name="Lovell J.T."/>
            <person name="Bentley N."/>
            <person name="Bhattarai G."/>
            <person name="Jenkins J.W."/>
            <person name="Sreedasyam A."/>
            <person name="Alarcon Y."/>
            <person name="Bock C."/>
            <person name="Boston L."/>
            <person name="Carlson J."/>
            <person name="Cervantes K."/>
            <person name="Clermont K."/>
            <person name="Krom N."/>
            <person name="Kubenka K."/>
            <person name="Mamidi S."/>
            <person name="Mattison C."/>
            <person name="Monteros M."/>
            <person name="Pisani C."/>
            <person name="Plott C."/>
            <person name="Rajasekar S."/>
            <person name="Rhein H.S."/>
            <person name="Rohla C."/>
            <person name="Song M."/>
            <person name="Hilaire R.S."/>
            <person name="Shu S."/>
            <person name="Wells L."/>
            <person name="Wang X."/>
            <person name="Webber J."/>
            <person name="Heerema R.J."/>
            <person name="Klein P."/>
            <person name="Conner P."/>
            <person name="Grauke L."/>
            <person name="Grimwood J."/>
            <person name="Schmutz J."/>
            <person name="Randall J.J."/>
        </authorList>
    </citation>
    <scope>NUCLEOTIDE SEQUENCE</scope>
    <source>
        <tissue evidence="2">Leaf</tissue>
    </source>
</reference>
<feature type="transmembrane region" description="Helical" evidence="1">
    <location>
        <begin position="12"/>
        <end position="30"/>
    </location>
</feature>
<keyword evidence="1" id="KW-1133">Transmembrane helix</keyword>
<accession>A0A922J853</accession>
<feature type="transmembrane region" description="Helical" evidence="1">
    <location>
        <begin position="84"/>
        <end position="105"/>
    </location>
</feature>
<proteinExistence type="predicted"/>
<protein>
    <submittedName>
        <fullName evidence="2">Uncharacterized protein</fullName>
    </submittedName>
</protein>
<dbReference type="Proteomes" id="UP000811246">
    <property type="component" value="Chromosome 9"/>
</dbReference>
<organism evidence="2 3">
    <name type="scientific">Carya illinoinensis</name>
    <name type="common">Pecan</name>
    <dbReference type="NCBI Taxonomy" id="32201"/>
    <lineage>
        <taxon>Eukaryota</taxon>
        <taxon>Viridiplantae</taxon>
        <taxon>Streptophyta</taxon>
        <taxon>Embryophyta</taxon>
        <taxon>Tracheophyta</taxon>
        <taxon>Spermatophyta</taxon>
        <taxon>Magnoliopsida</taxon>
        <taxon>eudicotyledons</taxon>
        <taxon>Gunneridae</taxon>
        <taxon>Pentapetalae</taxon>
        <taxon>rosids</taxon>
        <taxon>fabids</taxon>
        <taxon>Fagales</taxon>
        <taxon>Juglandaceae</taxon>
        <taxon>Carya</taxon>
    </lineage>
</organism>
<feature type="transmembrane region" description="Helical" evidence="1">
    <location>
        <begin position="42"/>
        <end position="64"/>
    </location>
</feature>
<keyword evidence="1" id="KW-0472">Membrane</keyword>
<comment type="caution">
    <text evidence="2">The sequence shown here is derived from an EMBL/GenBank/DDBJ whole genome shotgun (WGS) entry which is preliminary data.</text>
</comment>
<sequence length="106" mass="12203">MKIFLRSIVGVCRVYVCICIPYCLVLQNLGLTNWLSSFEFRVWELFLVFFLDLGNFCLCLRNYIYGLGRPYQPCVSFSLLKQSIGSSIFMHLLTLFLSVGCSCIYA</sequence>
<gene>
    <name evidence="2" type="ORF">I3842_09G226500</name>
</gene>
<keyword evidence="1" id="KW-0812">Transmembrane</keyword>
<name>A0A922J853_CARIL</name>
<dbReference type="EMBL" id="CM031833">
    <property type="protein sequence ID" value="KAG6697940.1"/>
    <property type="molecule type" value="Genomic_DNA"/>
</dbReference>